<sequence length="61" mass="6988">MHRTLRLLIHTSHRQFSHTFLTQSHVLSLSLPLDRSDRQASMHAHTHKSAYHGMQVQSSSG</sequence>
<accession>A0A0E9W5W8</accession>
<evidence type="ECO:0000256" key="1">
    <source>
        <dbReference type="SAM" id="MobiDB-lite"/>
    </source>
</evidence>
<dbReference type="EMBL" id="GBXM01022840">
    <property type="protein sequence ID" value="JAH85737.1"/>
    <property type="molecule type" value="Transcribed_RNA"/>
</dbReference>
<reference evidence="2" key="1">
    <citation type="submission" date="2014-11" db="EMBL/GenBank/DDBJ databases">
        <authorList>
            <person name="Amaro Gonzalez C."/>
        </authorList>
    </citation>
    <scope>NUCLEOTIDE SEQUENCE</scope>
</reference>
<protein>
    <submittedName>
        <fullName evidence="2">Uncharacterized protein</fullName>
    </submittedName>
</protein>
<feature type="region of interest" description="Disordered" evidence="1">
    <location>
        <begin position="38"/>
        <end position="61"/>
    </location>
</feature>
<name>A0A0E9W5W8_ANGAN</name>
<evidence type="ECO:0000313" key="2">
    <source>
        <dbReference type="EMBL" id="JAH85737.1"/>
    </source>
</evidence>
<dbReference type="AlphaFoldDB" id="A0A0E9W5W8"/>
<organism evidence="2">
    <name type="scientific">Anguilla anguilla</name>
    <name type="common">European freshwater eel</name>
    <name type="synonym">Muraena anguilla</name>
    <dbReference type="NCBI Taxonomy" id="7936"/>
    <lineage>
        <taxon>Eukaryota</taxon>
        <taxon>Metazoa</taxon>
        <taxon>Chordata</taxon>
        <taxon>Craniata</taxon>
        <taxon>Vertebrata</taxon>
        <taxon>Euteleostomi</taxon>
        <taxon>Actinopterygii</taxon>
        <taxon>Neopterygii</taxon>
        <taxon>Teleostei</taxon>
        <taxon>Anguilliformes</taxon>
        <taxon>Anguillidae</taxon>
        <taxon>Anguilla</taxon>
    </lineage>
</organism>
<reference evidence="2" key="2">
    <citation type="journal article" date="2015" name="Fish Shellfish Immunol.">
        <title>Early steps in the European eel (Anguilla anguilla)-Vibrio vulnificus interaction in the gills: Role of the RtxA13 toxin.</title>
        <authorList>
            <person name="Callol A."/>
            <person name="Pajuelo D."/>
            <person name="Ebbesson L."/>
            <person name="Teles M."/>
            <person name="MacKenzie S."/>
            <person name="Amaro C."/>
        </authorList>
    </citation>
    <scope>NUCLEOTIDE SEQUENCE</scope>
</reference>
<proteinExistence type="predicted"/>